<gene>
    <name evidence="1" type="ORF">A3F23_03345</name>
</gene>
<comment type="caution">
    <text evidence="1">The sequence shown here is derived from an EMBL/GenBank/DDBJ whole genome shotgun (WGS) entry which is preliminary data.</text>
</comment>
<dbReference type="Proteomes" id="UP000177723">
    <property type="component" value="Unassembled WGS sequence"/>
</dbReference>
<organism evidence="1 2">
    <name type="scientific">Candidatus Giovannonibacteria bacterium RIFCSPHIGHO2_12_FULL_43_15</name>
    <dbReference type="NCBI Taxonomy" id="1798341"/>
    <lineage>
        <taxon>Bacteria</taxon>
        <taxon>Candidatus Giovannoniibacteriota</taxon>
    </lineage>
</organism>
<dbReference type="EMBL" id="MFHT01000007">
    <property type="protein sequence ID" value="OGF77999.1"/>
    <property type="molecule type" value="Genomic_DNA"/>
</dbReference>
<sequence>MAQRPEVIIMNKIVGMAAGNLKAGEEFRAAVYGAVDRFRDEIYHEACKRLRMHSAAKRRKQAKQGRFHFDPIQRI</sequence>
<evidence type="ECO:0000313" key="1">
    <source>
        <dbReference type="EMBL" id="OGF77999.1"/>
    </source>
</evidence>
<dbReference type="AlphaFoldDB" id="A0A1F5WQR2"/>
<reference evidence="1 2" key="1">
    <citation type="journal article" date="2016" name="Nat. Commun.">
        <title>Thousands of microbial genomes shed light on interconnected biogeochemical processes in an aquifer system.</title>
        <authorList>
            <person name="Anantharaman K."/>
            <person name="Brown C.T."/>
            <person name="Hug L.A."/>
            <person name="Sharon I."/>
            <person name="Castelle C.J."/>
            <person name="Probst A.J."/>
            <person name="Thomas B.C."/>
            <person name="Singh A."/>
            <person name="Wilkins M.J."/>
            <person name="Karaoz U."/>
            <person name="Brodie E.L."/>
            <person name="Williams K.H."/>
            <person name="Hubbard S.S."/>
            <person name="Banfield J.F."/>
        </authorList>
    </citation>
    <scope>NUCLEOTIDE SEQUENCE [LARGE SCALE GENOMIC DNA]</scope>
</reference>
<protein>
    <submittedName>
        <fullName evidence="1">Uncharacterized protein</fullName>
    </submittedName>
</protein>
<name>A0A1F5WQR2_9BACT</name>
<proteinExistence type="predicted"/>
<accession>A0A1F5WQR2</accession>
<evidence type="ECO:0000313" key="2">
    <source>
        <dbReference type="Proteomes" id="UP000177723"/>
    </source>
</evidence>